<accession>F4RV02</accession>
<dbReference type="Gene3D" id="2.60.120.260">
    <property type="entry name" value="Galactose-binding domain-like"/>
    <property type="match status" value="1"/>
</dbReference>
<dbReference type="GO" id="GO:0005737">
    <property type="term" value="C:cytoplasm"/>
    <property type="evidence" value="ECO:0007669"/>
    <property type="project" value="TreeGrafter"/>
</dbReference>
<dbReference type="InParanoid" id="F4RV02"/>
<proteinExistence type="predicted"/>
<dbReference type="GO" id="GO:0012505">
    <property type="term" value="C:endomembrane system"/>
    <property type="evidence" value="ECO:0007669"/>
    <property type="project" value="UniProtKB-SubCell"/>
</dbReference>
<name>F4RV02_MELLP</name>
<dbReference type="HOGENOM" id="CLU_1631033_0_0_1"/>
<keyword evidence="4" id="KW-0472">Membrane</keyword>
<sequence length="163" mass="18956">MLTPCRAPNQSKKNKSNRSSTHPTHSDSNFVIFELGDEIEIDHVVLANYEFFSSMYKLIRITVSNSGLGGAGGIKWVEVGRFKTRNVRGIQVFPIKHLKGFYRYVRLDFLSHYGSKYFCPLSLVRIYGLTQIDAYGRDEELERRRQLELKEFEDDLQDHEKTC</sequence>
<dbReference type="PANTHER" id="PTHR12953">
    <property type="entry name" value="MEMBRANE PROTEIN CH1 RELATED"/>
    <property type="match status" value="1"/>
</dbReference>
<protein>
    <recommendedName>
        <fullName evidence="6">SUN domain-containing protein</fullName>
    </recommendedName>
</protein>
<evidence type="ECO:0000313" key="7">
    <source>
        <dbReference type="EMBL" id="EGG03787.1"/>
    </source>
</evidence>
<organism evidence="8">
    <name type="scientific">Melampsora larici-populina (strain 98AG31 / pathotype 3-4-7)</name>
    <name type="common">Poplar leaf rust fungus</name>
    <dbReference type="NCBI Taxonomy" id="747676"/>
    <lineage>
        <taxon>Eukaryota</taxon>
        <taxon>Fungi</taxon>
        <taxon>Dikarya</taxon>
        <taxon>Basidiomycota</taxon>
        <taxon>Pucciniomycotina</taxon>
        <taxon>Pucciniomycetes</taxon>
        <taxon>Pucciniales</taxon>
        <taxon>Melampsoraceae</taxon>
        <taxon>Melampsora</taxon>
    </lineage>
</organism>
<dbReference type="PANTHER" id="PTHR12953:SF0">
    <property type="entry name" value="SUN DOMAIN-CONTAINING OSSIFICATION FACTOR"/>
    <property type="match status" value="1"/>
</dbReference>
<evidence type="ECO:0000256" key="5">
    <source>
        <dbReference type="SAM" id="MobiDB-lite"/>
    </source>
</evidence>
<dbReference type="EMBL" id="GL883122">
    <property type="protein sequence ID" value="EGG03787.1"/>
    <property type="molecule type" value="Genomic_DNA"/>
</dbReference>
<dbReference type="eggNOG" id="KOG1396">
    <property type="taxonomic scope" value="Eukaryota"/>
</dbReference>
<dbReference type="InterPro" id="IPR008979">
    <property type="entry name" value="Galactose-bd-like_sf"/>
</dbReference>
<evidence type="ECO:0000256" key="1">
    <source>
        <dbReference type="ARBA" id="ARBA00004308"/>
    </source>
</evidence>
<dbReference type="KEGG" id="mlr:MELLADRAFT_72518"/>
<dbReference type="InterPro" id="IPR012919">
    <property type="entry name" value="SUN_dom"/>
</dbReference>
<keyword evidence="2" id="KW-0812">Transmembrane</keyword>
<dbReference type="GO" id="GO:0016020">
    <property type="term" value="C:membrane"/>
    <property type="evidence" value="ECO:0007669"/>
    <property type="project" value="InterPro"/>
</dbReference>
<dbReference type="AlphaFoldDB" id="F4RV02"/>
<dbReference type="InterPro" id="IPR045120">
    <property type="entry name" value="Suco/Slp1-like"/>
</dbReference>
<dbReference type="SUPFAM" id="SSF49785">
    <property type="entry name" value="Galactose-binding domain-like"/>
    <property type="match status" value="1"/>
</dbReference>
<feature type="region of interest" description="Disordered" evidence="5">
    <location>
        <begin position="1"/>
        <end position="25"/>
    </location>
</feature>
<dbReference type="OrthoDB" id="266334at2759"/>
<comment type="subcellular location">
    <subcellularLocation>
        <location evidence="1">Endomembrane system</location>
    </subcellularLocation>
</comment>
<feature type="domain" description="SUN" evidence="6">
    <location>
        <begin position="1"/>
        <end position="131"/>
    </location>
</feature>
<dbReference type="GO" id="GO:0034975">
    <property type="term" value="P:protein folding in endoplasmic reticulum"/>
    <property type="evidence" value="ECO:0007669"/>
    <property type="project" value="TreeGrafter"/>
</dbReference>
<dbReference type="RefSeq" id="XP_007412901.1">
    <property type="nucleotide sequence ID" value="XM_007412839.1"/>
</dbReference>
<keyword evidence="8" id="KW-1185">Reference proteome</keyword>
<dbReference type="PROSITE" id="PS51469">
    <property type="entry name" value="SUN"/>
    <property type="match status" value="1"/>
</dbReference>
<evidence type="ECO:0000259" key="6">
    <source>
        <dbReference type="PROSITE" id="PS51469"/>
    </source>
</evidence>
<evidence type="ECO:0000256" key="3">
    <source>
        <dbReference type="ARBA" id="ARBA00022989"/>
    </source>
</evidence>
<gene>
    <name evidence="7" type="ORF">MELLADRAFT_72518</name>
</gene>
<dbReference type="Proteomes" id="UP000001072">
    <property type="component" value="Unassembled WGS sequence"/>
</dbReference>
<reference evidence="8" key="1">
    <citation type="journal article" date="2011" name="Proc. Natl. Acad. Sci. U.S.A.">
        <title>Obligate biotrophy features unraveled by the genomic analysis of rust fungi.</title>
        <authorList>
            <person name="Duplessis S."/>
            <person name="Cuomo C.A."/>
            <person name="Lin Y.-C."/>
            <person name="Aerts A."/>
            <person name="Tisserant E."/>
            <person name="Veneault-Fourrey C."/>
            <person name="Joly D.L."/>
            <person name="Hacquard S."/>
            <person name="Amselem J."/>
            <person name="Cantarel B.L."/>
            <person name="Chiu R."/>
            <person name="Coutinho P.M."/>
            <person name="Feau N."/>
            <person name="Field M."/>
            <person name="Frey P."/>
            <person name="Gelhaye E."/>
            <person name="Goldberg J."/>
            <person name="Grabherr M.G."/>
            <person name="Kodira C.D."/>
            <person name="Kohler A."/>
            <person name="Kuees U."/>
            <person name="Lindquist E.A."/>
            <person name="Lucas S.M."/>
            <person name="Mago R."/>
            <person name="Mauceli E."/>
            <person name="Morin E."/>
            <person name="Murat C."/>
            <person name="Pangilinan J.L."/>
            <person name="Park R."/>
            <person name="Pearson M."/>
            <person name="Quesneville H."/>
            <person name="Rouhier N."/>
            <person name="Sakthikumar S."/>
            <person name="Salamov A.A."/>
            <person name="Schmutz J."/>
            <person name="Selles B."/>
            <person name="Shapiro H."/>
            <person name="Tanguay P."/>
            <person name="Tuskan G.A."/>
            <person name="Henrissat B."/>
            <person name="Van de Peer Y."/>
            <person name="Rouze P."/>
            <person name="Ellis J.G."/>
            <person name="Dodds P.N."/>
            <person name="Schein J.E."/>
            <person name="Zhong S."/>
            <person name="Hamelin R.C."/>
            <person name="Grigoriev I.V."/>
            <person name="Szabo L.J."/>
            <person name="Martin F."/>
        </authorList>
    </citation>
    <scope>NUCLEOTIDE SEQUENCE [LARGE SCALE GENOMIC DNA]</scope>
    <source>
        <strain evidence="8">98AG31 / pathotype 3-4-7</strain>
    </source>
</reference>
<dbReference type="Pfam" id="PF07738">
    <property type="entry name" value="Sad1_UNC"/>
    <property type="match status" value="1"/>
</dbReference>
<dbReference type="GeneID" id="18932119"/>
<dbReference type="VEuPathDB" id="FungiDB:MELLADRAFT_72518"/>
<evidence type="ECO:0000313" key="8">
    <source>
        <dbReference type="Proteomes" id="UP000001072"/>
    </source>
</evidence>
<evidence type="ECO:0000256" key="2">
    <source>
        <dbReference type="ARBA" id="ARBA00022692"/>
    </source>
</evidence>
<keyword evidence="3" id="KW-1133">Transmembrane helix</keyword>
<evidence type="ECO:0000256" key="4">
    <source>
        <dbReference type="ARBA" id="ARBA00023136"/>
    </source>
</evidence>